<dbReference type="Proteomes" id="UP000807716">
    <property type="component" value="Unassembled WGS sequence"/>
</dbReference>
<proteinExistence type="predicted"/>
<comment type="caution">
    <text evidence="2">The sequence shown here is derived from an EMBL/GenBank/DDBJ whole genome shotgun (WGS) entry which is preliminary data.</text>
</comment>
<evidence type="ECO:0000313" key="3">
    <source>
        <dbReference type="Proteomes" id="UP000807716"/>
    </source>
</evidence>
<gene>
    <name evidence="2" type="ORF">DFQ27_002242</name>
</gene>
<feature type="region of interest" description="Disordered" evidence="1">
    <location>
        <begin position="1"/>
        <end position="120"/>
    </location>
</feature>
<feature type="compositionally biased region" description="Basic and acidic residues" evidence="1">
    <location>
        <begin position="73"/>
        <end position="103"/>
    </location>
</feature>
<feature type="compositionally biased region" description="Basic and acidic residues" evidence="1">
    <location>
        <begin position="1"/>
        <end position="47"/>
    </location>
</feature>
<name>A0A9P6U6G8_9FUNG</name>
<accession>A0A9P6U6G8</accession>
<evidence type="ECO:0000256" key="1">
    <source>
        <dbReference type="SAM" id="MobiDB-lite"/>
    </source>
</evidence>
<dbReference type="OrthoDB" id="2446430at2759"/>
<keyword evidence="3" id="KW-1185">Reference proteome</keyword>
<organism evidence="2 3">
    <name type="scientific">Actinomortierella ambigua</name>
    <dbReference type="NCBI Taxonomy" id="1343610"/>
    <lineage>
        <taxon>Eukaryota</taxon>
        <taxon>Fungi</taxon>
        <taxon>Fungi incertae sedis</taxon>
        <taxon>Mucoromycota</taxon>
        <taxon>Mortierellomycotina</taxon>
        <taxon>Mortierellomycetes</taxon>
        <taxon>Mortierellales</taxon>
        <taxon>Mortierellaceae</taxon>
        <taxon>Actinomortierella</taxon>
    </lineage>
</organism>
<sequence length="120" mass="12982">MTNIETHHDEHHSSLKDKLHHLTEKLKHPHTNDKGKQQADSTVDHAADPNPVPVAANHPVSANVPGETSSVPQHEHHQDVHHQHHSSDADPVAEHSIVHKAVGDHPGSNLSGVGVGKQLI</sequence>
<dbReference type="EMBL" id="JAAAJB010000182">
    <property type="protein sequence ID" value="KAG0262621.1"/>
    <property type="molecule type" value="Genomic_DNA"/>
</dbReference>
<reference evidence="2" key="1">
    <citation type="journal article" date="2020" name="Fungal Divers.">
        <title>Resolving the Mortierellaceae phylogeny through synthesis of multi-gene phylogenetics and phylogenomics.</title>
        <authorList>
            <person name="Vandepol N."/>
            <person name="Liber J."/>
            <person name="Desiro A."/>
            <person name="Na H."/>
            <person name="Kennedy M."/>
            <person name="Barry K."/>
            <person name="Grigoriev I.V."/>
            <person name="Miller A.N."/>
            <person name="O'Donnell K."/>
            <person name="Stajich J.E."/>
            <person name="Bonito G."/>
        </authorList>
    </citation>
    <scope>NUCLEOTIDE SEQUENCE</scope>
    <source>
        <strain evidence="2">BC1065</strain>
    </source>
</reference>
<dbReference type="AlphaFoldDB" id="A0A9P6U6G8"/>
<evidence type="ECO:0000313" key="2">
    <source>
        <dbReference type="EMBL" id="KAG0262621.1"/>
    </source>
</evidence>
<protein>
    <submittedName>
        <fullName evidence="2">Uncharacterized protein</fullName>
    </submittedName>
</protein>
<feature type="compositionally biased region" description="Low complexity" evidence="1">
    <location>
        <begin position="53"/>
        <end position="65"/>
    </location>
</feature>